<proteinExistence type="predicted"/>
<evidence type="ECO:0000256" key="6">
    <source>
        <dbReference type="ARBA" id="ARBA00022771"/>
    </source>
</evidence>
<dbReference type="Pfam" id="PF00097">
    <property type="entry name" value="zf-C3HC4"/>
    <property type="match status" value="1"/>
</dbReference>
<dbReference type="GO" id="GO:0008270">
    <property type="term" value="F:zinc ion binding"/>
    <property type="evidence" value="ECO:0007669"/>
    <property type="project" value="UniProtKB-KW"/>
</dbReference>
<protein>
    <recommendedName>
        <fullName evidence="2">RING-type E3 ubiquitin transferase</fullName>
        <ecNumber evidence="2">2.3.2.27</ecNumber>
    </recommendedName>
</protein>
<feature type="domain" description="RING-type" evidence="11">
    <location>
        <begin position="176"/>
        <end position="230"/>
    </location>
</feature>
<accession>A0A5N5TLG9</accession>
<keyword evidence="8 9" id="KW-0862">Zinc</keyword>
<evidence type="ECO:0000256" key="7">
    <source>
        <dbReference type="ARBA" id="ARBA00022786"/>
    </source>
</evidence>
<name>A0A5N5TLG9_9CRUS</name>
<evidence type="ECO:0000259" key="12">
    <source>
        <dbReference type="PROSITE" id="PS50103"/>
    </source>
</evidence>
<dbReference type="FunFam" id="3.30.40.10:FF:000117">
    <property type="entry name" value="Probable E3 ubiquitin-protein ligase makorin-1"/>
    <property type="match status" value="1"/>
</dbReference>
<dbReference type="OrthoDB" id="411372at2759"/>
<feature type="region of interest" description="Disordered" evidence="10">
    <location>
        <begin position="11"/>
        <end position="52"/>
    </location>
</feature>
<comment type="caution">
    <text evidence="13">The sequence shown here is derived from an EMBL/GenBank/DDBJ whole genome shotgun (WGS) entry which is preliminary data.</text>
</comment>
<dbReference type="SUPFAM" id="SSF57850">
    <property type="entry name" value="RING/U-box"/>
    <property type="match status" value="1"/>
</dbReference>
<dbReference type="PANTHER" id="PTHR11224:SF10">
    <property type="entry name" value="IP09428P-RELATED"/>
    <property type="match status" value="1"/>
</dbReference>
<dbReference type="Gene3D" id="3.30.40.10">
    <property type="entry name" value="Zinc/RING finger domain, C3HC4 (zinc finger)"/>
    <property type="match status" value="1"/>
</dbReference>
<dbReference type="AlphaFoldDB" id="A0A5N5TLG9"/>
<dbReference type="EMBL" id="SEYY01000541">
    <property type="protein sequence ID" value="KAB7507008.1"/>
    <property type="molecule type" value="Genomic_DNA"/>
</dbReference>
<keyword evidence="3" id="KW-0808">Transferase</keyword>
<dbReference type="InterPro" id="IPR018957">
    <property type="entry name" value="Znf_C3HC4_RING-type"/>
</dbReference>
<feature type="compositionally biased region" description="Basic and acidic residues" evidence="10">
    <location>
        <begin position="22"/>
        <end position="38"/>
    </location>
</feature>
<comment type="catalytic activity">
    <reaction evidence="1">
        <text>S-ubiquitinyl-[E2 ubiquitin-conjugating enzyme]-L-cysteine + [acceptor protein]-L-lysine = [E2 ubiquitin-conjugating enzyme]-L-cysteine + N(6)-ubiquitinyl-[acceptor protein]-L-lysine.</text>
        <dbReference type="EC" id="2.3.2.27"/>
    </reaction>
</comment>
<dbReference type="PROSITE" id="PS50089">
    <property type="entry name" value="ZF_RING_2"/>
    <property type="match status" value="1"/>
</dbReference>
<reference evidence="13 14" key="1">
    <citation type="journal article" date="2019" name="PLoS Biol.">
        <title>Sex chromosomes control vertical transmission of feminizing Wolbachia symbionts in an isopod.</title>
        <authorList>
            <person name="Becking T."/>
            <person name="Chebbi M.A."/>
            <person name="Giraud I."/>
            <person name="Moumen B."/>
            <person name="Laverre T."/>
            <person name="Caubet Y."/>
            <person name="Peccoud J."/>
            <person name="Gilbert C."/>
            <person name="Cordaux R."/>
        </authorList>
    </citation>
    <scope>NUCLEOTIDE SEQUENCE [LARGE SCALE GENOMIC DNA]</scope>
    <source>
        <strain evidence="13">ANa2</strain>
        <tissue evidence="13">Whole body excluding digestive tract and cuticle</tissue>
    </source>
</reference>
<dbReference type="SMART" id="SM00184">
    <property type="entry name" value="RING"/>
    <property type="match status" value="1"/>
</dbReference>
<feature type="non-terminal residue" evidence="13">
    <location>
        <position position="364"/>
    </location>
</feature>
<gene>
    <name evidence="13" type="primary">MKRN1</name>
    <name evidence="13" type="ORF">Anas_04535</name>
</gene>
<keyword evidence="4 9" id="KW-0479">Metal-binding</keyword>
<feature type="zinc finger region" description="C3H1-type" evidence="9">
    <location>
        <begin position="103"/>
        <end position="130"/>
    </location>
</feature>
<evidence type="ECO:0000256" key="3">
    <source>
        <dbReference type="ARBA" id="ARBA00022679"/>
    </source>
</evidence>
<dbReference type="InterPro" id="IPR017907">
    <property type="entry name" value="Znf_RING_CS"/>
</dbReference>
<dbReference type="InterPro" id="IPR000571">
    <property type="entry name" value="Znf_CCCH"/>
</dbReference>
<evidence type="ECO:0000256" key="4">
    <source>
        <dbReference type="ARBA" id="ARBA00022723"/>
    </source>
</evidence>
<dbReference type="Proteomes" id="UP000326759">
    <property type="component" value="Unassembled WGS sequence"/>
</dbReference>
<evidence type="ECO:0000256" key="1">
    <source>
        <dbReference type="ARBA" id="ARBA00000900"/>
    </source>
</evidence>
<evidence type="ECO:0000313" key="13">
    <source>
        <dbReference type="EMBL" id="KAB7507008.1"/>
    </source>
</evidence>
<keyword evidence="5" id="KW-0677">Repeat</keyword>
<keyword evidence="7" id="KW-0833">Ubl conjugation pathway</keyword>
<feature type="compositionally biased region" description="Polar residues" evidence="10">
    <location>
        <begin position="39"/>
        <end position="52"/>
    </location>
</feature>
<evidence type="ECO:0000313" key="14">
    <source>
        <dbReference type="Proteomes" id="UP000326759"/>
    </source>
</evidence>
<dbReference type="GO" id="GO:0000209">
    <property type="term" value="P:protein polyubiquitination"/>
    <property type="evidence" value="ECO:0007669"/>
    <property type="project" value="InterPro"/>
</dbReference>
<dbReference type="PANTHER" id="PTHR11224">
    <property type="entry name" value="MAKORIN-RELATED"/>
    <property type="match status" value="1"/>
</dbReference>
<evidence type="ECO:0000256" key="10">
    <source>
        <dbReference type="SAM" id="MobiDB-lite"/>
    </source>
</evidence>
<keyword evidence="14" id="KW-1185">Reference proteome</keyword>
<feature type="domain" description="C3H1-type" evidence="12">
    <location>
        <begin position="103"/>
        <end position="130"/>
    </location>
</feature>
<organism evidence="13 14">
    <name type="scientific">Armadillidium nasatum</name>
    <dbReference type="NCBI Taxonomy" id="96803"/>
    <lineage>
        <taxon>Eukaryota</taxon>
        <taxon>Metazoa</taxon>
        <taxon>Ecdysozoa</taxon>
        <taxon>Arthropoda</taxon>
        <taxon>Crustacea</taxon>
        <taxon>Multicrustacea</taxon>
        <taxon>Malacostraca</taxon>
        <taxon>Eumalacostraca</taxon>
        <taxon>Peracarida</taxon>
        <taxon>Isopoda</taxon>
        <taxon>Oniscidea</taxon>
        <taxon>Crinocheta</taxon>
        <taxon>Armadillidiidae</taxon>
        <taxon>Armadillidium</taxon>
    </lineage>
</organism>
<evidence type="ECO:0000256" key="9">
    <source>
        <dbReference type="PROSITE-ProRule" id="PRU00723"/>
    </source>
</evidence>
<keyword evidence="6 9" id="KW-0863">Zinc-finger</keyword>
<dbReference type="EC" id="2.3.2.27" evidence="2"/>
<dbReference type="InterPro" id="IPR013083">
    <property type="entry name" value="Znf_RING/FYVE/PHD"/>
</dbReference>
<dbReference type="GO" id="GO:0061630">
    <property type="term" value="F:ubiquitin protein ligase activity"/>
    <property type="evidence" value="ECO:0007669"/>
    <property type="project" value="UniProtKB-EC"/>
</dbReference>
<evidence type="ECO:0000256" key="2">
    <source>
        <dbReference type="ARBA" id="ARBA00012483"/>
    </source>
</evidence>
<evidence type="ECO:0000256" key="5">
    <source>
        <dbReference type="ARBA" id="ARBA00022737"/>
    </source>
</evidence>
<dbReference type="PROSITE" id="PS50103">
    <property type="entry name" value="ZF_C3H1"/>
    <property type="match status" value="1"/>
</dbReference>
<evidence type="ECO:0000256" key="8">
    <source>
        <dbReference type="ARBA" id="ARBA00022833"/>
    </source>
</evidence>
<dbReference type="InterPro" id="IPR001841">
    <property type="entry name" value="Znf_RING"/>
</dbReference>
<dbReference type="PROSITE" id="PS00518">
    <property type="entry name" value="ZF_RING_1"/>
    <property type="match status" value="1"/>
</dbReference>
<dbReference type="InterPro" id="IPR045072">
    <property type="entry name" value="MKRN-like"/>
</dbReference>
<evidence type="ECO:0000259" key="11">
    <source>
        <dbReference type="PROSITE" id="PS50089"/>
    </source>
</evidence>
<sequence length="364" mass="41577">MTIYPTLDKLSLSSDNISPDSPSKKDTSSKNLKSEKQKLTLTTHKSKSAAANSSLCVDAPEFVPQAAKDPNNSSQVTAALSFAQVVGDEMSSASKQDSKQTYDPYSDLCPYYLFSETCQLEKCTYIHGMLCDICQLHCLHPYDEEQRSLHTRECTQIMEAEMEHSFAVARSSEKVCGICMDTVMERSMPSQRRFGILPNCSHCFCLDCLRKWRKSKQFENKIIRACPECRVQSDYVIPSRYWVDDKDKEEKEKLVESYKDALSLVSTSNKGKVSVLLETNASTFTLYLMGTRKDVGPPKRKRRFDAEGELQVYLDHMVLWDFIEEREHRLELIRGSIRHILMELELDDLAEDLYFPDDSGSTNI</sequence>